<dbReference type="SUPFAM" id="SSF69118">
    <property type="entry name" value="AhpD-like"/>
    <property type="match status" value="1"/>
</dbReference>
<dbReference type="InterPro" id="IPR029032">
    <property type="entry name" value="AhpD-like"/>
</dbReference>
<sequence length="196" mass="22258">MSEDLRVVPLPPSEWDETLRHIVDDMNGEPLNVHALMAHHPKLLEAWWNFRNYSVQGGDLGRRKGELVILRTAVHLKAWYEWASHVERAMACGIAADEIERVKHGARAPGWEESEALLIEAVDALVTERALSPGLQARLREHYSVRQVMDLMAITGMYLILGFMINTWDLDLDPRIAAKLPDGLTKEGFRSEFPPD</sequence>
<dbReference type="AlphaFoldDB" id="A0AAW9REE2"/>
<dbReference type="Gene3D" id="1.20.1290.10">
    <property type="entry name" value="AhpD-like"/>
    <property type="match status" value="1"/>
</dbReference>
<accession>A0AAW9REE2</accession>
<dbReference type="InterPro" id="IPR003779">
    <property type="entry name" value="CMD-like"/>
</dbReference>
<dbReference type="EMBL" id="JAZHOF010000004">
    <property type="protein sequence ID" value="MEJ8572007.1"/>
    <property type="molecule type" value="Genomic_DNA"/>
</dbReference>
<proteinExistence type="predicted"/>
<keyword evidence="3" id="KW-1185">Reference proteome</keyword>
<dbReference type="Pfam" id="PF02627">
    <property type="entry name" value="CMD"/>
    <property type="match status" value="1"/>
</dbReference>
<evidence type="ECO:0000259" key="1">
    <source>
        <dbReference type="Pfam" id="PF02627"/>
    </source>
</evidence>
<reference evidence="2 3" key="1">
    <citation type="submission" date="2024-02" db="EMBL/GenBank/DDBJ databases">
        <title>Genome analysis and characterization of Microbaculum marinisediminis sp. nov., isolated from marine sediment.</title>
        <authorList>
            <person name="Du Z.-J."/>
            <person name="Ye Y.-Q."/>
            <person name="Zhang Z.-R."/>
            <person name="Yuan S.-M."/>
            <person name="Zhang X.-Y."/>
        </authorList>
    </citation>
    <scope>NUCLEOTIDE SEQUENCE [LARGE SCALE GENOMIC DNA]</scope>
    <source>
        <strain evidence="2 3">SDUM1044001</strain>
    </source>
</reference>
<dbReference type="PANTHER" id="PTHR34846:SF5">
    <property type="entry name" value="CARBOXYMUCONOLACTONE DECARBOXYLASE-LIKE DOMAIN-CONTAINING PROTEIN"/>
    <property type="match status" value="1"/>
</dbReference>
<organism evidence="2 3">
    <name type="scientific">Microbaculum marinum</name>
    <dbReference type="NCBI Taxonomy" id="1764581"/>
    <lineage>
        <taxon>Bacteria</taxon>
        <taxon>Pseudomonadati</taxon>
        <taxon>Pseudomonadota</taxon>
        <taxon>Alphaproteobacteria</taxon>
        <taxon>Hyphomicrobiales</taxon>
        <taxon>Tepidamorphaceae</taxon>
        <taxon>Microbaculum</taxon>
    </lineage>
</organism>
<feature type="domain" description="Carboxymuconolactone decarboxylase-like" evidence="1">
    <location>
        <begin position="41"/>
        <end position="118"/>
    </location>
</feature>
<dbReference type="RefSeq" id="WP_340329706.1">
    <property type="nucleotide sequence ID" value="NZ_JAZHOF010000004.1"/>
</dbReference>
<evidence type="ECO:0000313" key="3">
    <source>
        <dbReference type="Proteomes" id="UP001378188"/>
    </source>
</evidence>
<comment type="caution">
    <text evidence="2">The sequence shown here is derived from an EMBL/GenBank/DDBJ whole genome shotgun (WGS) entry which is preliminary data.</text>
</comment>
<evidence type="ECO:0000313" key="2">
    <source>
        <dbReference type="EMBL" id="MEJ8572007.1"/>
    </source>
</evidence>
<protein>
    <submittedName>
        <fullName evidence="2">Carboxymuconolactone decarboxylase family protein</fullName>
    </submittedName>
</protein>
<dbReference type="GO" id="GO:0051920">
    <property type="term" value="F:peroxiredoxin activity"/>
    <property type="evidence" value="ECO:0007669"/>
    <property type="project" value="InterPro"/>
</dbReference>
<name>A0AAW9REE2_9HYPH</name>
<gene>
    <name evidence="2" type="ORF">V3328_11015</name>
</gene>
<dbReference type="Proteomes" id="UP001378188">
    <property type="component" value="Unassembled WGS sequence"/>
</dbReference>
<dbReference type="PANTHER" id="PTHR34846">
    <property type="entry name" value="4-CARBOXYMUCONOLACTONE DECARBOXYLASE FAMILY PROTEIN (AFU_ORTHOLOGUE AFUA_6G11590)"/>
    <property type="match status" value="1"/>
</dbReference>